<dbReference type="AlphaFoldDB" id="A0AAV4S1M8"/>
<gene>
    <name evidence="1" type="ORF">CEXT_597201</name>
</gene>
<comment type="caution">
    <text evidence="1">The sequence shown here is derived from an EMBL/GenBank/DDBJ whole genome shotgun (WGS) entry which is preliminary data.</text>
</comment>
<protein>
    <submittedName>
        <fullName evidence="1">Uncharacterized protein</fullName>
    </submittedName>
</protein>
<accession>A0AAV4S1M8</accession>
<organism evidence="1 2">
    <name type="scientific">Caerostris extrusa</name>
    <name type="common">Bark spider</name>
    <name type="synonym">Caerostris bankana</name>
    <dbReference type="NCBI Taxonomy" id="172846"/>
    <lineage>
        <taxon>Eukaryota</taxon>
        <taxon>Metazoa</taxon>
        <taxon>Ecdysozoa</taxon>
        <taxon>Arthropoda</taxon>
        <taxon>Chelicerata</taxon>
        <taxon>Arachnida</taxon>
        <taxon>Araneae</taxon>
        <taxon>Araneomorphae</taxon>
        <taxon>Entelegynae</taxon>
        <taxon>Araneoidea</taxon>
        <taxon>Araneidae</taxon>
        <taxon>Caerostris</taxon>
    </lineage>
</organism>
<dbReference type="EMBL" id="BPLR01008684">
    <property type="protein sequence ID" value="GIY26450.1"/>
    <property type="molecule type" value="Genomic_DNA"/>
</dbReference>
<sequence length="103" mass="12195">MYRGILSSHKPLTPLHAFLQAELRYLDSSSSQSRANFQISCLKNLTLNTSGYKKYNRIKYLADSSQKKPFQNRFGLKEISRHFGHQNIRRLFFLFQEILNIRK</sequence>
<evidence type="ECO:0000313" key="1">
    <source>
        <dbReference type="EMBL" id="GIY26450.1"/>
    </source>
</evidence>
<evidence type="ECO:0000313" key="2">
    <source>
        <dbReference type="Proteomes" id="UP001054945"/>
    </source>
</evidence>
<name>A0AAV4S1M8_CAEEX</name>
<reference evidence="1 2" key="1">
    <citation type="submission" date="2021-06" db="EMBL/GenBank/DDBJ databases">
        <title>Caerostris extrusa draft genome.</title>
        <authorList>
            <person name="Kono N."/>
            <person name="Arakawa K."/>
        </authorList>
    </citation>
    <scope>NUCLEOTIDE SEQUENCE [LARGE SCALE GENOMIC DNA]</scope>
</reference>
<dbReference type="Proteomes" id="UP001054945">
    <property type="component" value="Unassembled WGS sequence"/>
</dbReference>
<keyword evidence="2" id="KW-1185">Reference proteome</keyword>
<proteinExistence type="predicted"/>